<dbReference type="InterPro" id="IPR046240">
    <property type="entry name" value="DUF6273"/>
</dbReference>
<organism evidence="4 6">
    <name type="scientific">Vagococcus xieshaowenii</name>
    <dbReference type="NCBI Taxonomy" id="2562451"/>
    <lineage>
        <taxon>Bacteria</taxon>
        <taxon>Bacillati</taxon>
        <taxon>Bacillota</taxon>
        <taxon>Bacilli</taxon>
        <taxon>Lactobacillales</taxon>
        <taxon>Enterococcaceae</taxon>
        <taxon>Vagococcus</taxon>
    </lineage>
</organism>
<dbReference type="OrthoDB" id="2339326at2"/>
<keyword evidence="6" id="KW-1185">Reference proteome</keyword>
<evidence type="ECO:0000313" key="7">
    <source>
        <dbReference type="Proteomes" id="UP000297725"/>
    </source>
</evidence>
<feature type="signal peptide" evidence="2">
    <location>
        <begin position="1"/>
        <end position="35"/>
    </location>
</feature>
<evidence type="ECO:0000259" key="3">
    <source>
        <dbReference type="PROSITE" id="PS50268"/>
    </source>
</evidence>
<reference evidence="4 6" key="2">
    <citation type="journal article" date="2020" name="Int. J. Syst. Evol. Microbiol.">
        <title>Vagococcus xieshaowenii sp. nov., isolated from snow finch (Montifringilla taczanowskii) cloacal content.</title>
        <authorList>
            <person name="Ge Y."/>
            <person name="Yang J."/>
            <person name="Lai X.H."/>
            <person name="Zhang G."/>
            <person name="Jin D."/>
            <person name="Lu S."/>
            <person name="Wang B."/>
            <person name="Huang Y."/>
            <person name="Huang Y."/>
            <person name="Ren Z."/>
            <person name="Zhang X."/>
            <person name="Xu J."/>
        </authorList>
    </citation>
    <scope>NUCLEOTIDE SEQUENCE [LARGE SCALE GENOMIC DNA]</scope>
    <source>
        <strain evidence="4">Personal::cf-49</strain>
        <strain evidence="6">personal::cf-49</strain>
    </source>
</reference>
<dbReference type="EMBL" id="SRHU01000032">
    <property type="protein sequence ID" value="TFZ39620.1"/>
    <property type="molecule type" value="Genomic_DNA"/>
</dbReference>
<dbReference type="CDD" id="cd11304">
    <property type="entry name" value="Cadherin_repeat"/>
    <property type="match status" value="1"/>
</dbReference>
<proteinExistence type="predicted"/>
<dbReference type="Pfam" id="PF13731">
    <property type="entry name" value="WxL"/>
    <property type="match status" value="1"/>
</dbReference>
<evidence type="ECO:0000313" key="5">
    <source>
        <dbReference type="EMBL" id="TFZ39620.1"/>
    </source>
</evidence>
<protein>
    <recommendedName>
        <fullName evidence="3">Cadherin domain-containing protein</fullName>
    </recommendedName>
</protein>
<keyword evidence="2" id="KW-0732">Signal</keyword>
<dbReference type="GO" id="GO:0005509">
    <property type="term" value="F:calcium ion binding"/>
    <property type="evidence" value="ECO:0007669"/>
    <property type="project" value="InterPro"/>
</dbReference>
<dbReference type="Proteomes" id="UP000297725">
    <property type="component" value="Unassembled WGS sequence"/>
</dbReference>
<sequence length="551" mass="59288">MHKNHKGEDVTMKKKRLTIMLVSTLGLSQSPLMLAAEATSKIDTKPATSQAGVDFDKIYEVIEPIDPEEGGTVTPLDPENPEEELAGTDNKGPITIDFASNLYFGAQEITTTDQTYYAAAQLLRTEDGQTKFVNNYVQVTDARGWVDGKWSLSVTQDAGFKTADESSFLPGTKITLQNLKMTTNGSETDAPNLATPTIAATEKSPAKYVITPGDTTPIVEGDTGQGMGTWFVNLGETLMANDGTHGDFDAEMTQLSKDVQLMVPGKANKLKEARYATTLTWSLTDTPGTEQVPEVELELSVDNPEPKRLSTVTVSPNKEVVSYAISGQTSSQTTIDQETGVLTLGLNELVGTVITITATDADGLTAETSVTVQPFETNDIINQAGIDWKIMKDSNNVVLMVTDEIQKEVQFNPKNGDGNDYTGSTLEREMQAFYEERIAGSDLGTFVSGVDLPHEETSATDTTEVTTINGNNTPTAFALSTADVLTTWENDADSIAKYNGKAAPWWLRSPMTTSSGACDVNASGSVGANTVTTEYGLRPALYLNLVSDIEQ</sequence>
<reference evidence="5 7" key="1">
    <citation type="submission" date="2019-03" db="EMBL/GenBank/DDBJ databases">
        <title>Vagococcus sp. was isolated fron gut of Carduelis flavirostris.</title>
        <authorList>
            <person name="Ge Y."/>
        </authorList>
    </citation>
    <scope>NUCLEOTIDE SEQUENCE [LARGE SCALE GENOMIC DNA]</scope>
    <source>
        <strain evidence="5 7">CF-210</strain>
    </source>
</reference>
<feature type="chain" id="PRO_5044616868" description="Cadherin domain-containing protein" evidence="2">
    <location>
        <begin position="36"/>
        <end position="551"/>
    </location>
</feature>
<evidence type="ECO:0000256" key="1">
    <source>
        <dbReference type="SAM" id="MobiDB-lite"/>
    </source>
</evidence>
<dbReference type="InterPro" id="IPR002126">
    <property type="entry name" value="Cadherin-like_dom"/>
</dbReference>
<dbReference type="Proteomes" id="UP000296883">
    <property type="component" value="Chromosome"/>
</dbReference>
<evidence type="ECO:0000256" key="2">
    <source>
        <dbReference type="SAM" id="SignalP"/>
    </source>
</evidence>
<evidence type="ECO:0000313" key="4">
    <source>
        <dbReference type="EMBL" id="QCA29453.1"/>
    </source>
</evidence>
<dbReference type="GO" id="GO:0007156">
    <property type="term" value="P:homophilic cell adhesion via plasma membrane adhesion molecules"/>
    <property type="evidence" value="ECO:0007669"/>
    <property type="project" value="InterPro"/>
</dbReference>
<accession>A0A7Z1YB28</accession>
<name>A0A4Z0D1J4_9ENTE</name>
<feature type="region of interest" description="Disordered" evidence="1">
    <location>
        <begin position="66"/>
        <end position="91"/>
    </location>
</feature>
<dbReference type="Pfam" id="PF19789">
    <property type="entry name" value="DUF6273"/>
    <property type="match status" value="1"/>
</dbReference>
<feature type="domain" description="Cadherin" evidence="3">
    <location>
        <begin position="336"/>
        <end position="476"/>
    </location>
</feature>
<dbReference type="PROSITE" id="PS50268">
    <property type="entry name" value="CADHERIN_2"/>
    <property type="match status" value="1"/>
</dbReference>
<evidence type="ECO:0000313" key="6">
    <source>
        <dbReference type="Proteomes" id="UP000296883"/>
    </source>
</evidence>
<dbReference type="GO" id="GO:0016020">
    <property type="term" value="C:membrane"/>
    <property type="evidence" value="ECO:0007669"/>
    <property type="project" value="InterPro"/>
</dbReference>
<dbReference type="EMBL" id="CP038865">
    <property type="protein sequence ID" value="QCA29453.1"/>
    <property type="molecule type" value="Genomic_DNA"/>
</dbReference>
<dbReference type="KEGG" id="vac:E4Z98_09035"/>
<accession>A0A4Z0D1J4</accession>
<dbReference type="InterPro" id="IPR027994">
    <property type="entry name" value="WxL_dom"/>
</dbReference>
<dbReference type="AlphaFoldDB" id="A0A4Z0D1J4"/>
<gene>
    <name evidence="5" type="ORF">E4031_08705</name>
    <name evidence="4" type="ORF">E4Z98_09035</name>
</gene>